<dbReference type="GO" id="GO:0006364">
    <property type="term" value="P:rRNA processing"/>
    <property type="evidence" value="ECO:0007669"/>
    <property type="project" value="UniProtKB-UniRule"/>
</dbReference>
<dbReference type="EC" id="3.1.-.-" evidence="9"/>
<feature type="binding site" evidence="9 11">
    <location>
        <begin position="372"/>
        <end position="376"/>
    </location>
    <ligand>
        <name>substrate</name>
    </ligand>
</feature>
<evidence type="ECO:0000256" key="3">
    <source>
        <dbReference type="ARBA" id="ARBA00022723"/>
    </source>
</evidence>
<keyword evidence="1 9" id="KW-0963">Cytoplasm</keyword>
<dbReference type="InterPro" id="IPR030854">
    <property type="entry name" value="RNase_J_bac"/>
</dbReference>
<evidence type="ECO:0000313" key="15">
    <source>
        <dbReference type="Proteomes" id="UP000547444"/>
    </source>
</evidence>
<dbReference type="InterPro" id="IPR041636">
    <property type="entry name" value="RNase_J_C"/>
</dbReference>
<evidence type="ECO:0000256" key="10">
    <source>
        <dbReference type="PIRSR" id="PIRSR004803-1"/>
    </source>
</evidence>
<dbReference type="GO" id="GO:0004534">
    <property type="term" value="F:5'-3' RNA exonuclease activity"/>
    <property type="evidence" value="ECO:0007669"/>
    <property type="project" value="UniProtKB-UniRule"/>
</dbReference>
<comment type="caution">
    <text evidence="14">The sequence shown here is derived from an EMBL/GenBank/DDBJ whole genome shotgun (WGS) entry which is preliminary data.</text>
</comment>
<keyword evidence="12" id="KW-0106">Calcium</keyword>
<dbReference type="GO" id="GO:0004521">
    <property type="term" value="F:RNA endonuclease activity"/>
    <property type="evidence" value="ECO:0007669"/>
    <property type="project" value="UniProtKB-UniRule"/>
</dbReference>
<evidence type="ECO:0000256" key="7">
    <source>
        <dbReference type="ARBA" id="ARBA00022839"/>
    </source>
</evidence>
<dbReference type="AlphaFoldDB" id="A0A7X5TZD9"/>
<dbReference type="Proteomes" id="UP000547444">
    <property type="component" value="Unassembled WGS sequence"/>
</dbReference>
<dbReference type="GO" id="GO:0005737">
    <property type="term" value="C:cytoplasm"/>
    <property type="evidence" value="ECO:0007669"/>
    <property type="project" value="UniProtKB-SubCell"/>
</dbReference>
<keyword evidence="7 9" id="KW-0269">Exonuclease</keyword>
<evidence type="ECO:0000256" key="6">
    <source>
        <dbReference type="ARBA" id="ARBA00022833"/>
    </source>
</evidence>
<feature type="binding site" evidence="12">
    <location>
        <position position="57"/>
    </location>
    <ligand>
        <name>Ca(2+)</name>
        <dbReference type="ChEBI" id="CHEBI:29108"/>
    </ligand>
</feature>
<comment type="subcellular location">
    <subcellularLocation>
        <location evidence="9">Cytoplasm</location>
    </subcellularLocation>
</comment>
<keyword evidence="8 9" id="KW-0694">RNA-binding</keyword>
<dbReference type="InterPro" id="IPR011108">
    <property type="entry name" value="RMMBL"/>
</dbReference>
<name>A0A7X5TZD9_9MYCO</name>
<comment type="function">
    <text evidence="9">An RNase that has 5'-3' exonuclease and possibly endonuclease activity. Involved in maturation of rRNA and in some organisms also mRNA maturation and/or decay.</text>
</comment>
<feature type="binding site" evidence="12">
    <location>
        <position position="86"/>
    </location>
    <ligand>
        <name>Zn(2+)</name>
        <dbReference type="ChEBI" id="CHEBI:29105"/>
        <label>1</label>
        <note>catalytic</note>
    </ligand>
</feature>
<dbReference type="GO" id="GO:0008270">
    <property type="term" value="F:zinc ion binding"/>
    <property type="evidence" value="ECO:0007669"/>
    <property type="project" value="InterPro"/>
</dbReference>
<keyword evidence="9" id="KW-0698">rRNA processing</keyword>
<feature type="binding site" evidence="12">
    <location>
        <position position="171"/>
    </location>
    <ligand>
        <name>Zn(2+)</name>
        <dbReference type="ChEBI" id="CHEBI:29105"/>
        <label>1</label>
        <note>catalytic</note>
    </ligand>
</feature>
<dbReference type="InterPro" id="IPR001279">
    <property type="entry name" value="Metallo-B-lactamas"/>
</dbReference>
<proteinExistence type="inferred from homology"/>
<dbReference type="NCBIfam" id="TIGR00649">
    <property type="entry name" value="MG423"/>
    <property type="match status" value="1"/>
</dbReference>
<dbReference type="EMBL" id="JAANOW010000001">
    <property type="protein sequence ID" value="NIH95588.1"/>
    <property type="molecule type" value="Genomic_DNA"/>
</dbReference>
<gene>
    <name evidence="9" type="primary">rnj</name>
    <name evidence="14" type="ORF">FHU31_002544</name>
</gene>
<evidence type="ECO:0000256" key="1">
    <source>
        <dbReference type="ARBA" id="ARBA00022490"/>
    </source>
</evidence>
<feature type="binding site" evidence="12">
    <location>
        <position position="451"/>
    </location>
    <ligand>
        <name>Ca(2+)</name>
        <dbReference type="ChEBI" id="CHEBI:29108"/>
    </ligand>
</feature>
<dbReference type="PROSITE" id="PS01292">
    <property type="entry name" value="UPF0036"/>
    <property type="match status" value="1"/>
</dbReference>
<dbReference type="Pfam" id="PF00753">
    <property type="entry name" value="Lactamase_B"/>
    <property type="match status" value="1"/>
</dbReference>
<dbReference type="RefSeq" id="WP_263988096.1">
    <property type="nucleotide sequence ID" value="NZ_JAANOW010000001.1"/>
</dbReference>
<dbReference type="SMART" id="SM00849">
    <property type="entry name" value="Lactamase_B"/>
    <property type="match status" value="1"/>
</dbReference>
<dbReference type="InterPro" id="IPR004613">
    <property type="entry name" value="RNase_J"/>
</dbReference>
<dbReference type="InterPro" id="IPR042173">
    <property type="entry name" value="RNase_J_2"/>
</dbReference>
<dbReference type="Gene3D" id="3.60.15.10">
    <property type="entry name" value="Ribonuclease Z/Hydroxyacylglutathione hydrolase-like"/>
    <property type="match status" value="1"/>
</dbReference>
<keyword evidence="4 9" id="KW-0255">Endonuclease</keyword>
<evidence type="ECO:0000256" key="2">
    <source>
        <dbReference type="ARBA" id="ARBA00022722"/>
    </source>
</evidence>
<dbReference type="Pfam" id="PF22505">
    <property type="entry name" value="RNase_J_b_CASP"/>
    <property type="match status" value="1"/>
</dbReference>
<comment type="cofactor">
    <cofactor evidence="12">
        <name>Zn(2+)</name>
        <dbReference type="ChEBI" id="CHEBI:29105"/>
    </cofactor>
    <text evidence="12">Binds 2 Zn(2+) ions per subunit. It is not clear if Zn(2+) or Mg(2+) is physiologically important.</text>
</comment>
<dbReference type="PANTHER" id="PTHR43694">
    <property type="entry name" value="RIBONUCLEASE J"/>
    <property type="match status" value="1"/>
</dbReference>
<evidence type="ECO:0000313" key="14">
    <source>
        <dbReference type="EMBL" id="NIH95588.1"/>
    </source>
</evidence>
<dbReference type="Gene3D" id="3.40.50.10710">
    <property type="entry name" value="Metallo-hydrolase/oxidoreductase"/>
    <property type="match status" value="1"/>
</dbReference>
<dbReference type="PANTHER" id="PTHR43694:SF1">
    <property type="entry name" value="RIBONUCLEASE J"/>
    <property type="match status" value="1"/>
</dbReference>
<feature type="binding site" evidence="12">
    <location>
        <position position="149"/>
    </location>
    <ligand>
        <name>Zn(2+)</name>
        <dbReference type="ChEBI" id="CHEBI:29105"/>
        <label>1</label>
        <note>catalytic</note>
    </ligand>
</feature>
<dbReference type="CDD" id="cd07714">
    <property type="entry name" value="RNaseJ_MBL-fold"/>
    <property type="match status" value="1"/>
</dbReference>
<feature type="binding site" evidence="12">
    <location>
        <position position="398"/>
    </location>
    <ligand>
        <name>Zn(2+)</name>
        <dbReference type="ChEBI" id="CHEBI:29105"/>
        <label>1</label>
        <note>catalytic</note>
    </ligand>
</feature>
<evidence type="ECO:0000256" key="8">
    <source>
        <dbReference type="ARBA" id="ARBA00022884"/>
    </source>
</evidence>
<feature type="binding site" evidence="12">
    <location>
        <position position="59"/>
    </location>
    <ligand>
        <name>Ca(2+)</name>
        <dbReference type="ChEBI" id="CHEBI:29108"/>
    </ligand>
</feature>
<feature type="active site" description="Proton acceptor" evidence="10">
    <location>
        <position position="376"/>
    </location>
</feature>
<dbReference type="PIRSF" id="PIRSF004803">
    <property type="entry name" value="RnjA"/>
    <property type="match status" value="1"/>
</dbReference>
<dbReference type="GO" id="GO:0003723">
    <property type="term" value="F:RNA binding"/>
    <property type="evidence" value="ECO:0007669"/>
    <property type="project" value="UniProtKB-UniRule"/>
</dbReference>
<feature type="binding site" evidence="11">
    <location>
        <begin position="240"/>
        <end position="242"/>
    </location>
    <ligand>
        <name>substrate</name>
    </ligand>
</feature>
<comment type="subunit">
    <text evidence="9">Homodimer, may be a subunit of the RNA degradosome.</text>
</comment>
<evidence type="ECO:0000256" key="5">
    <source>
        <dbReference type="ARBA" id="ARBA00022801"/>
    </source>
</evidence>
<sequence length="562" mass="60762">MTIAAPMPLAEDDINALRIYSLGGIGEIGRNMTVFESQGRLLIVDCGVMFPESEHPGIDVILPDMRAIEDRLADIEALVLTHGHEDHIGAIPFLLRMRPDLPVVGAEFTLALVGAKCAEKGLKPRTIEVVPGQNIEFGPYRCEFISVCHSIPDSMAIAIRTTAGLILHTGDLKLDQLPIDGVTTDLSRFGALGAEGVDLLLVDSTNADVPGFVGYERDIAPVLDNQVRRARGRVIMTSFASNIHRIQQAVDVAISNERNICFVGRSMLRNVAIAQERGLLVVPSGSEVSISEAATMPDHRLAIVCTGSQGEPLSALARMAEGTHRQISITEGDLILFASSLVPGNETAVYRLVNNLIHKGASVITQNDYPIHVSGHANAGELLFLYNLIKPRNVVPVHGEWRHLAANARLAKLTGIDERNVLVARNGLVMDLRNGVLETAGQLPVGMVYVDGSVVGDIDDTTISHRRILGEDGFISAIATVDLNARCTVGKPVLNARGFSADSTALETVSIEVEAAVKQALEDSEVTPEHLVREMRRVIGRWVSRTYKRKPMIVPTVVEISS</sequence>
<evidence type="ECO:0000256" key="12">
    <source>
        <dbReference type="PIRSR" id="PIRSR004803-3"/>
    </source>
</evidence>
<evidence type="ECO:0000256" key="9">
    <source>
        <dbReference type="HAMAP-Rule" id="MF_01491"/>
    </source>
</evidence>
<feature type="binding site" evidence="12">
    <location>
        <position position="82"/>
    </location>
    <ligand>
        <name>Zn(2+)</name>
        <dbReference type="ChEBI" id="CHEBI:29105"/>
        <label>1</label>
        <note>catalytic</note>
    </ligand>
</feature>
<keyword evidence="15" id="KW-1185">Reference proteome</keyword>
<keyword evidence="3 12" id="KW-0479">Metal-binding</keyword>
<comment type="cofactor">
    <cofactor evidence="12">
        <name>Ca(2+)</name>
        <dbReference type="ChEBI" id="CHEBI:29108"/>
    </cofactor>
    <text evidence="12">Binds 1 Ca(2+) cation per subunit. Seen in 1 crystal structure, it is not clear if it is physiologically important.</text>
</comment>
<dbReference type="Pfam" id="PF07521">
    <property type="entry name" value="RMMBL"/>
    <property type="match status" value="1"/>
</dbReference>
<organism evidence="14 15">
    <name type="scientific">Mycolicibacterium fluoranthenivorans</name>
    <dbReference type="NCBI Taxonomy" id="258505"/>
    <lineage>
        <taxon>Bacteria</taxon>
        <taxon>Bacillati</taxon>
        <taxon>Actinomycetota</taxon>
        <taxon>Actinomycetes</taxon>
        <taxon>Mycobacteriales</taxon>
        <taxon>Mycobacteriaceae</taxon>
        <taxon>Mycolicibacterium</taxon>
    </lineage>
</organism>
<keyword evidence="6 12" id="KW-0862">Zinc</keyword>
<dbReference type="InterPro" id="IPR036866">
    <property type="entry name" value="RibonucZ/Hydroxyglut_hydro"/>
</dbReference>
<evidence type="ECO:0000256" key="11">
    <source>
        <dbReference type="PIRSR" id="PIRSR004803-2"/>
    </source>
</evidence>
<evidence type="ECO:0000259" key="13">
    <source>
        <dbReference type="SMART" id="SM00849"/>
    </source>
</evidence>
<protein>
    <recommendedName>
        <fullName evidence="9">Ribonuclease J</fullName>
        <shortName evidence="9">RNase J</shortName>
        <ecNumber evidence="9">3.1.-.-</ecNumber>
    </recommendedName>
</protein>
<feature type="binding site" evidence="12">
    <location>
        <position position="84"/>
    </location>
    <ligand>
        <name>Zn(2+)</name>
        <dbReference type="ChEBI" id="CHEBI:29105"/>
        <label>1</label>
        <note>catalytic</note>
    </ligand>
</feature>
<keyword evidence="5 9" id="KW-0378">Hydrolase</keyword>
<keyword evidence="2 9" id="KW-0540">Nuclease</keyword>
<feature type="active site" description="Proton donor" evidence="10">
    <location>
        <position position="203"/>
    </location>
</feature>
<dbReference type="Gene3D" id="3.10.20.580">
    <property type="match status" value="1"/>
</dbReference>
<feature type="binding site" evidence="12">
    <location>
        <position position="87"/>
    </location>
    <ligand>
        <name>Zn(2+)</name>
        <dbReference type="ChEBI" id="CHEBI:29105"/>
        <label>1</label>
        <note>catalytic</note>
    </ligand>
</feature>
<evidence type="ECO:0000256" key="4">
    <source>
        <dbReference type="ARBA" id="ARBA00022759"/>
    </source>
</evidence>
<reference evidence="14 15" key="1">
    <citation type="submission" date="2020-03" db="EMBL/GenBank/DDBJ databases">
        <title>Sequencing the genomes of 1000 actinobacteria strains.</title>
        <authorList>
            <person name="Klenk H.-P."/>
        </authorList>
    </citation>
    <scope>NUCLEOTIDE SEQUENCE [LARGE SCALE GENOMIC DNA]</scope>
    <source>
        <strain evidence="14 15">DSM 44556</strain>
    </source>
</reference>
<dbReference type="Pfam" id="PF17770">
    <property type="entry name" value="RNase_J_C"/>
    <property type="match status" value="1"/>
</dbReference>
<dbReference type="InterPro" id="IPR055132">
    <property type="entry name" value="RNase_J_b_CASP"/>
</dbReference>
<dbReference type="SUPFAM" id="SSF56281">
    <property type="entry name" value="Metallo-hydrolase/oxidoreductase"/>
    <property type="match status" value="1"/>
</dbReference>
<comment type="similarity">
    <text evidence="9">Belongs to the metallo-beta-lactamase superfamily. RNA-metabolizing metallo-beta-lactamase-like family. Bacterial RNase J subfamily.</text>
</comment>
<dbReference type="InterPro" id="IPR001587">
    <property type="entry name" value="RNase_J_CS"/>
</dbReference>
<dbReference type="HAMAP" id="MF_01491">
    <property type="entry name" value="RNase_J_bact"/>
    <property type="match status" value="1"/>
</dbReference>
<accession>A0A7X5TZD9</accession>
<feature type="domain" description="Metallo-beta-lactamase" evidence="13">
    <location>
        <begin position="29"/>
        <end position="223"/>
    </location>
</feature>